<dbReference type="OrthoDB" id="9789947at2"/>
<keyword evidence="2" id="KW-1185">Reference proteome</keyword>
<dbReference type="EMBL" id="LDYG01000019">
    <property type="protein sequence ID" value="KUP07884.1"/>
    <property type="molecule type" value="Genomic_DNA"/>
</dbReference>
<dbReference type="AlphaFoldDB" id="A0A147KAU4"/>
<evidence type="ECO:0000313" key="2">
    <source>
        <dbReference type="Proteomes" id="UP000074108"/>
    </source>
</evidence>
<dbReference type="GO" id="GO:0005829">
    <property type="term" value="C:cytosol"/>
    <property type="evidence" value="ECO:0007669"/>
    <property type="project" value="TreeGrafter"/>
</dbReference>
<dbReference type="STRING" id="1150625.Q75_03770"/>
<dbReference type="Gene3D" id="1.20.1260.10">
    <property type="match status" value="1"/>
</dbReference>
<comment type="caution">
    <text evidence="1">The sequence shown here is derived from an EMBL/GenBank/DDBJ whole genome shotgun (WGS) entry which is preliminary data.</text>
</comment>
<name>A0A147KAU4_9BACI</name>
<dbReference type="PANTHER" id="PTHR30458">
    <property type="entry name" value="PHENYLACETIC ACID DEGRADATION PROTEIN PAA"/>
    <property type="match status" value="1"/>
</dbReference>
<dbReference type="PATRIC" id="fig|1150625.3.peg.789"/>
<dbReference type="RefSeq" id="WP_059350433.1">
    <property type="nucleotide sequence ID" value="NZ_LDYG01000019.1"/>
</dbReference>
<proteinExistence type="predicted"/>
<gene>
    <name evidence="1" type="ORF">Q75_03770</name>
</gene>
<dbReference type="Proteomes" id="UP000074108">
    <property type="component" value="Unassembled WGS sequence"/>
</dbReference>
<organism evidence="1 2">
    <name type="scientific">Bacillus coahuilensis p1.1.43</name>
    <dbReference type="NCBI Taxonomy" id="1150625"/>
    <lineage>
        <taxon>Bacteria</taxon>
        <taxon>Bacillati</taxon>
        <taxon>Bacillota</taxon>
        <taxon>Bacilli</taxon>
        <taxon>Bacillales</taxon>
        <taxon>Bacillaceae</taxon>
        <taxon>Bacillus</taxon>
    </lineage>
</organism>
<dbReference type="NCBIfam" id="TIGR02158">
    <property type="entry name" value="PA_CoA_Oxy3"/>
    <property type="match status" value="1"/>
</dbReference>
<dbReference type="PANTHER" id="PTHR30458:SF0">
    <property type="entry name" value="1,2-PHENYLACETYL-COA EPOXIDASE, SUBUNIT C"/>
    <property type="match status" value="1"/>
</dbReference>
<dbReference type="InterPro" id="IPR007814">
    <property type="entry name" value="PaaA_PaaC"/>
</dbReference>
<protein>
    <submittedName>
        <fullName evidence="1">Phenylacetate-CoA oxygenase</fullName>
    </submittedName>
</protein>
<dbReference type="InterPro" id="IPR052703">
    <property type="entry name" value="Aromatic_CoA_ox/epox"/>
</dbReference>
<dbReference type="InterPro" id="IPR012347">
    <property type="entry name" value="Ferritin-like"/>
</dbReference>
<dbReference type="GO" id="GO:0010124">
    <property type="term" value="P:phenylacetate catabolic process"/>
    <property type="evidence" value="ECO:0007669"/>
    <property type="project" value="InterPro"/>
</dbReference>
<reference evidence="1 2" key="1">
    <citation type="journal article" date="2016" name="Front. Microbiol.">
        <title>Microevolution Analysis of Bacillus coahuilensis Unveils Differences in Phosphorus Acquisition Strategies and Their Regulation.</title>
        <authorList>
            <person name="Gomez-Lunar Z."/>
            <person name="Hernandez-Gonzalez I."/>
            <person name="Rodriguez-Torres M.D."/>
            <person name="Souza V."/>
            <person name="Olmedo-Alvarez G."/>
        </authorList>
    </citation>
    <scope>NUCLEOTIDE SEQUENCE [LARGE SCALE GENOMIC DNA]</scope>
    <source>
        <strain evidence="2">p1.1.43</strain>
    </source>
</reference>
<dbReference type="Pfam" id="PF05138">
    <property type="entry name" value="PaaA_PaaC"/>
    <property type="match status" value="1"/>
</dbReference>
<dbReference type="SUPFAM" id="SSF47240">
    <property type="entry name" value="Ferritin-like"/>
    <property type="match status" value="1"/>
</dbReference>
<dbReference type="InterPro" id="IPR011882">
    <property type="entry name" value="PaaC"/>
</dbReference>
<accession>A0A147KAU4</accession>
<sequence>MDKLATIELLYQLADDDFIHAYRGSEWLGLSPHIEEDVASASINQDTMGHAFMLYGLLSDLGEGSIDELAHGRTNKDQWRNAIVVELPNGPGGYKEEPRYDFALAVVRNYIYIVAKLVKVHSLKESSYEPLKNISTKMSMELFYHHLHWKTWFVQLFTAGDEAKTRMSQALTIILQEAEGLFDMGALESNIVADGLISSKQELIHSFQQYIEPTLKNASIEAPLKIDMKMGNGRNRNHTEHLQSAIHTFSEVYSSDPTATW</sequence>
<evidence type="ECO:0000313" key="1">
    <source>
        <dbReference type="EMBL" id="KUP07884.1"/>
    </source>
</evidence>
<dbReference type="InterPro" id="IPR009078">
    <property type="entry name" value="Ferritin-like_SF"/>
</dbReference>